<sequence length="270" mass="30812">MNSSYNVKLDIFEGPMDLLLHLIKREKVDIYDIPISRITEQYIEYLDMLKGMNLDMAGEFVLMAATLIHIKSKMLLPVPEAGEEEDEGDDPRGELIRKLLEYRRYKDAAIQLSGRYMLGKDVFTRGIPTDLKGLVDEEERENAELKAFSELSLYDLMEAFRDIIKKIPKVYEIDLTEERFKVADKVNSILERLSGMESMRFEQLFDLAASRGEVIVTFLALLELAKMFMVKINQSDDGVIRVYIPAEKAGMSGDLLGVGSGSDNNIEEYE</sequence>
<protein>
    <submittedName>
        <fullName evidence="1">Segregation and condensation protein A</fullName>
    </submittedName>
</protein>
<dbReference type="InterPro" id="IPR003768">
    <property type="entry name" value="ScpA"/>
</dbReference>
<dbReference type="EMBL" id="UOEA01000087">
    <property type="protein sequence ID" value="VAV85455.1"/>
    <property type="molecule type" value="Genomic_DNA"/>
</dbReference>
<dbReference type="HAMAP" id="MF_01805">
    <property type="entry name" value="ScpA"/>
    <property type="match status" value="1"/>
</dbReference>
<gene>
    <name evidence="1" type="ORF">MNBD_DELTA01-1028</name>
</gene>
<proteinExistence type="inferred from homology"/>
<evidence type="ECO:0000313" key="1">
    <source>
        <dbReference type="EMBL" id="VAV85455.1"/>
    </source>
</evidence>
<organism evidence="1">
    <name type="scientific">hydrothermal vent metagenome</name>
    <dbReference type="NCBI Taxonomy" id="652676"/>
    <lineage>
        <taxon>unclassified sequences</taxon>
        <taxon>metagenomes</taxon>
        <taxon>ecological metagenomes</taxon>
    </lineage>
</organism>
<dbReference type="AlphaFoldDB" id="A0A3B0RPF6"/>
<dbReference type="PANTHER" id="PTHR33969:SF2">
    <property type="entry name" value="SEGREGATION AND CONDENSATION PROTEIN A"/>
    <property type="match status" value="1"/>
</dbReference>
<name>A0A3B0RPF6_9ZZZZ</name>
<dbReference type="Gene3D" id="6.10.250.2410">
    <property type="match status" value="1"/>
</dbReference>
<accession>A0A3B0RPF6</accession>
<dbReference type="Pfam" id="PF02616">
    <property type="entry name" value="SMC_ScpA"/>
    <property type="match status" value="1"/>
</dbReference>
<reference evidence="1" key="1">
    <citation type="submission" date="2018-06" db="EMBL/GenBank/DDBJ databases">
        <authorList>
            <person name="Zhirakovskaya E."/>
        </authorList>
    </citation>
    <scope>NUCLEOTIDE SEQUENCE</scope>
</reference>
<dbReference type="PANTHER" id="PTHR33969">
    <property type="entry name" value="SEGREGATION AND CONDENSATION PROTEIN A"/>
    <property type="match status" value="1"/>
</dbReference>